<dbReference type="SUPFAM" id="SSF56796">
    <property type="entry name" value="Dehydroquinate synthase-like"/>
    <property type="match status" value="1"/>
</dbReference>
<dbReference type="CDD" id="cd17814">
    <property type="entry name" value="Fe-ADH-like"/>
    <property type="match status" value="1"/>
</dbReference>
<reference evidence="6 7" key="1">
    <citation type="submission" date="2016-08" db="EMBL/GenBank/DDBJ databases">
        <authorList>
            <person name="Seilhamer J.J."/>
        </authorList>
    </citation>
    <scope>NUCLEOTIDE SEQUENCE [LARGE SCALE GENOMIC DNA]</scope>
    <source>
        <strain evidence="6">Buetzberg</strain>
    </source>
</reference>
<dbReference type="GeneID" id="30412711"/>
<dbReference type="FunFam" id="3.40.50.1970:FF:000003">
    <property type="entry name" value="Alcohol dehydrogenase, iron-containing"/>
    <property type="match status" value="1"/>
</dbReference>
<dbReference type="GO" id="GO:0004022">
    <property type="term" value="F:alcohol dehydrogenase (NAD+) activity"/>
    <property type="evidence" value="ECO:0007669"/>
    <property type="project" value="TreeGrafter"/>
</dbReference>
<accession>A0A1D3L446</accession>
<feature type="domain" description="Fe-containing alcohol dehydrogenase-like C-terminal" evidence="5">
    <location>
        <begin position="197"/>
        <end position="387"/>
    </location>
</feature>
<dbReference type="FunFam" id="1.20.1090.10:FF:000001">
    <property type="entry name" value="Aldehyde-alcohol dehydrogenase"/>
    <property type="match status" value="1"/>
</dbReference>
<dbReference type="Pfam" id="PF00465">
    <property type="entry name" value="Fe-ADH"/>
    <property type="match status" value="1"/>
</dbReference>
<keyword evidence="3" id="KW-0520">NAD</keyword>
<comment type="similarity">
    <text evidence="1">Belongs to the iron-containing alcohol dehydrogenase family.</text>
</comment>
<dbReference type="KEGG" id="mcub:MCBB_1873"/>
<evidence type="ECO:0000259" key="4">
    <source>
        <dbReference type="Pfam" id="PF00465"/>
    </source>
</evidence>
<dbReference type="Gene3D" id="1.20.1090.10">
    <property type="entry name" value="Dehydroquinate synthase-like - alpha domain"/>
    <property type="match status" value="1"/>
</dbReference>
<dbReference type="InterPro" id="IPR018211">
    <property type="entry name" value="ADH_Fe_CS"/>
</dbReference>
<gene>
    <name evidence="6" type="primary">dhaT</name>
    <name evidence="6" type="ORF">MCBB_1873</name>
</gene>
<dbReference type="PATRIC" id="fig|129848.4.peg.1916"/>
<dbReference type="OrthoDB" id="57329at2157"/>
<dbReference type="Gene3D" id="3.40.50.1970">
    <property type="match status" value="1"/>
</dbReference>
<dbReference type="STRING" id="118062.MCBB_1873"/>
<dbReference type="GO" id="GO:0047516">
    <property type="term" value="F:1,3-propanediol dehydrogenase activity"/>
    <property type="evidence" value="ECO:0007669"/>
    <property type="project" value="UniProtKB-EC"/>
</dbReference>
<sequence>MVEAGGRVTGSELRKFVAPEFIFGNDARLLVGRYARNFSGRNVFVVTDPGVMASGWLEDVTDSLNDGGLHYTTYSHVNPNPRVEDVMEGAEIYRAEECDVIVAVGGGSPMDCAKGIGIVSSNKKHITEFEGVDKVGLPAPPLICIPTTAGSSADVSQFAIISDRSRHLKMGIISKTLVPDVALIDPVTTTTMPCDMTVQTAFDTLSHAMESYVSNASSAVTDLHALESIRLVSSNIIPVISDPENLNLRTNLMLASLHAGLAFSNASLGLTHAMAHSLGGSMDLPHGECNAILMEHVVNFNFQAEPERYMELARTMGLNTDKEVKPELIKGINDLKKRVGLDKSLKDFGVDESDLDELADVAMLDPCIVTNPRKPYKDEVVEVFRDAL</sequence>
<evidence type="ECO:0000256" key="2">
    <source>
        <dbReference type="ARBA" id="ARBA00023002"/>
    </source>
</evidence>
<evidence type="ECO:0000256" key="3">
    <source>
        <dbReference type="ARBA" id="ARBA00023027"/>
    </source>
</evidence>
<dbReference type="AlphaFoldDB" id="A0A1D3L446"/>
<feature type="domain" description="Alcohol dehydrogenase iron-type/glycerol dehydrogenase GldA" evidence="4">
    <location>
        <begin position="20"/>
        <end position="186"/>
    </location>
</feature>
<proteinExistence type="inferred from homology"/>
<evidence type="ECO:0000313" key="7">
    <source>
        <dbReference type="Proteomes" id="UP000094707"/>
    </source>
</evidence>
<name>A0A1D3L446_9EURY</name>
<evidence type="ECO:0000313" key="6">
    <source>
        <dbReference type="EMBL" id="SCG86422.1"/>
    </source>
</evidence>
<dbReference type="NCBIfam" id="NF041833">
    <property type="entry name" value="Fe_ADH_ErcA"/>
    <property type="match status" value="1"/>
</dbReference>
<dbReference type="RefSeq" id="WP_071907488.1">
    <property type="nucleotide sequence ID" value="NZ_LT607756.1"/>
</dbReference>
<dbReference type="PROSITE" id="PS00060">
    <property type="entry name" value="ADH_IRON_2"/>
    <property type="match status" value="1"/>
</dbReference>
<dbReference type="EC" id="1.1.1.202" evidence="6"/>
<dbReference type="PANTHER" id="PTHR11496">
    <property type="entry name" value="ALCOHOL DEHYDROGENASE"/>
    <property type="match status" value="1"/>
</dbReference>
<dbReference type="PROSITE" id="PS00913">
    <property type="entry name" value="ADH_IRON_1"/>
    <property type="match status" value="1"/>
</dbReference>
<evidence type="ECO:0000256" key="1">
    <source>
        <dbReference type="ARBA" id="ARBA00007358"/>
    </source>
</evidence>
<evidence type="ECO:0000259" key="5">
    <source>
        <dbReference type="Pfam" id="PF25137"/>
    </source>
</evidence>
<dbReference type="PANTHER" id="PTHR11496:SF102">
    <property type="entry name" value="ALCOHOL DEHYDROGENASE 4"/>
    <property type="match status" value="1"/>
</dbReference>
<dbReference type="Proteomes" id="UP000094707">
    <property type="component" value="Chromosome I"/>
</dbReference>
<dbReference type="InterPro" id="IPR056798">
    <property type="entry name" value="ADH_Fe_C"/>
</dbReference>
<dbReference type="InterPro" id="IPR001670">
    <property type="entry name" value="ADH_Fe/GldA"/>
</dbReference>
<dbReference type="Pfam" id="PF25137">
    <property type="entry name" value="ADH_Fe_C"/>
    <property type="match status" value="1"/>
</dbReference>
<organism evidence="6 7">
    <name type="scientific">Methanobacterium congolense</name>
    <dbReference type="NCBI Taxonomy" id="118062"/>
    <lineage>
        <taxon>Archaea</taxon>
        <taxon>Methanobacteriati</taxon>
        <taxon>Methanobacteriota</taxon>
        <taxon>Methanomada group</taxon>
        <taxon>Methanobacteria</taxon>
        <taxon>Methanobacteriales</taxon>
        <taxon>Methanobacteriaceae</taxon>
        <taxon>Methanobacterium</taxon>
    </lineage>
</organism>
<protein>
    <submittedName>
        <fullName evidence="6">1,3-propanediol dehydrogenase</fullName>
        <ecNumber evidence="6">1.1.1.202</ecNumber>
    </submittedName>
</protein>
<dbReference type="InterPro" id="IPR039697">
    <property type="entry name" value="Alcohol_dehydrogenase_Fe"/>
</dbReference>
<keyword evidence="2 6" id="KW-0560">Oxidoreductase</keyword>
<keyword evidence="7" id="KW-1185">Reference proteome</keyword>
<dbReference type="GO" id="GO:0046872">
    <property type="term" value="F:metal ion binding"/>
    <property type="evidence" value="ECO:0007669"/>
    <property type="project" value="InterPro"/>
</dbReference>
<dbReference type="EMBL" id="LT607756">
    <property type="protein sequence ID" value="SCG86422.1"/>
    <property type="molecule type" value="Genomic_DNA"/>
</dbReference>